<dbReference type="AlphaFoldDB" id="A0A420DML3"/>
<evidence type="ECO:0000313" key="2">
    <source>
        <dbReference type="Proteomes" id="UP000284407"/>
    </source>
</evidence>
<protein>
    <submittedName>
        <fullName evidence="1">Uncharacterized protein</fullName>
    </submittedName>
</protein>
<keyword evidence="2" id="KW-1185">Reference proteome</keyword>
<comment type="caution">
    <text evidence="1">The sequence shown here is derived from an EMBL/GenBank/DDBJ whole genome shotgun (WGS) entry which is preliminary data.</text>
</comment>
<name>A0A420DML3_9RHOB</name>
<dbReference type="EMBL" id="RAQK01000001">
    <property type="protein sequence ID" value="RKE95483.1"/>
    <property type="molecule type" value="Genomic_DNA"/>
</dbReference>
<sequence length="31" mass="3422">MRILQIKLLMRAHGLTEAQANLLAAMIWGAS</sequence>
<accession>A0A420DML3</accession>
<dbReference type="Proteomes" id="UP000284407">
    <property type="component" value="Unassembled WGS sequence"/>
</dbReference>
<gene>
    <name evidence="1" type="ORF">C8N30_0018</name>
</gene>
<organism evidence="1 2">
    <name type="scientific">Sulfitobacter guttiformis</name>
    <dbReference type="NCBI Taxonomy" id="74349"/>
    <lineage>
        <taxon>Bacteria</taxon>
        <taxon>Pseudomonadati</taxon>
        <taxon>Pseudomonadota</taxon>
        <taxon>Alphaproteobacteria</taxon>
        <taxon>Rhodobacterales</taxon>
        <taxon>Roseobacteraceae</taxon>
        <taxon>Sulfitobacter</taxon>
    </lineage>
</organism>
<reference evidence="1 2" key="1">
    <citation type="submission" date="2018-09" db="EMBL/GenBank/DDBJ databases">
        <title>Genomic Encyclopedia of Archaeal and Bacterial Type Strains, Phase II (KMG-II): from individual species to whole genera.</title>
        <authorList>
            <person name="Goeker M."/>
        </authorList>
    </citation>
    <scope>NUCLEOTIDE SEQUENCE [LARGE SCALE GENOMIC DNA]</scope>
    <source>
        <strain evidence="1 2">DSM 11458</strain>
    </source>
</reference>
<evidence type="ECO:0000313" key="1">
    <source>
        <dbReference type="EMBL" id="RKE95483.1"/>
    </source>
</evidence>
<proteinExistence type="predicted"/>